<gene>
    <name evidence="2" type="ORF">IAB51_10370</name>
</gene>
<evidence type="ECO:0000313" key="3">
    <source>
        <dbReference type="Proteomes" id="UP000824002"/>
    </source>
</evidence>
<dbReference type="PANTHER" id="PTHR47297:SF2">
    <property type="entry name" value="OS02G0606800 PROTEIN"/>
    <property type="match status" value="1"/>
</dbReference>
<sequence length="204" mass="22602">MNSQERSLWPDWNFHEIPDTSRALVLTIDLNIGFTRTGALASPRVEAILPAARDFLAQCRQHGIFMAAVTDCHTRESLELSSYPPHCLEGTVEPELALEIAEFQQTVLYKNSTNAFFAPGMDKLLENIQTVIVIGCCTDICIQQFAVTLKAFANQNNRSLDVIVPCQLVETYDAPGHPAELRHQAALAYMAENGVKVVNCLPTK</sequence>
<feature type="domain" description="Isochorismatase-like" evidence="1">
    <location>
        <begin position="24"/>
        <end position="197"/>
    </location>
</feature>
<reference evidence="2" key="1">
    <citation type="submission" date="2020-10" db="EMBL/GenBank/DDBJ databases">
        <authorList>
            <person name="Gilroy R."/>
        </authorList>
    </citation>
    <scope>NUCLEOTIDE SEQUENCE</scope>
    <source>
        <strain evidence="2">CHK199-13235</strain>
    </source>
</reference>
<comment type="caution">
    <text evidence="2">The sequence shown here is derived from an EMBL/GenBank/DDBJ whole genome shotgun (WGS) entry which is preliminary data.</text>
</comment>
<proteinExistence type="predicted"/>
<dbReference type="Gene3D" id="3.40.50.850">
    <property type="entry name" value="Isochorismatase-like"/>
    <property type="match status" value="1"/>
</dbReference>
<dbReference type="Proteomes" id="UP000824002">
    <property type="component" value="Unassembled WGS sequence"/>
</dbReference>
<reference evidence="2" key="2">
    <citation type="journal article" date="2021" name="PeerJ">
        <title>Extensive microbial diversity within the chicken gut microbiome revealed by metagenomics and culture.</title>
        <authorList>
            <person name="Gilroy R."/>
            <person name="Ravi A."/>
            <person name="Getino M."/>
            <person name="Pursley I."/>
            <person name="Horton D.L."/>
            <person name="Alikhan N.F."/>
            <person name="Baker D."/>
            <person name="Gharbi K."/>
            <person name="Hall N."/>
            <person name="Watson M."/>
            <person name="Adriaenssens E.M."/>
            <person name="Foster-Nyarko E."/>
            <person name="Jarju S."/>
            <person name="Secka A."/>
            <person name="Antonio M."/>
            <person name="Oren A."/>
            <person name="Chaudhuri R.R."/>
            <person name="La Ragione R."/>
            <person name="Hildebrand F."/>
            <person name="Pallen M.J."/>
        </authorList>
    </citation>
    <scope>NUCLEOTIDE SEQUENCE</scope>
    <source>
        <strain evidence="2">CHK199-13235</strain>
    </source>
</reference>
<dbReference type="InterPro" id="IPR000868">
    <property type="entry name" value="Isochorismatase-like_dom"/>
</dbReference>
<dbReference type="AlphaFoldDB" id="A0A9D1FNN2"/>
<evidence type="ECO:0000313" key="2">
    <source>
        <dbReference type="EMBL" id="HIS77191.1"/>
    </source>
</evidence>
<dbReference type="EMBL" id="DVJP01000068">
    <property type="protein sequence ID" value="HIS77191.1"/>
    <property type="molecule type" value="Genomic_DNA"/>
</dbReference>
<dbReference type="InterPro" id="IPR036380">
    <property type="entry name" value="Isochorismatase-like_sf"/>
</dbReference>
<dbReference type="CDD" id="cd00431">
    <property type="entry name" value="cysteine_hydrolases"/>
    <property type="match status" value="1"/>
</dbReference>
<dbReference type="PANTHER" id="PTHR47297">
    <property type="match status" value="1"/>
</dbReference>
<keyword evidence="2" id="KW-0378">Hydrolase</keyword>
<dbReference type="GO" id="GO:0019365">
    <property type="term" value="P:pyridine nucleotide salvage"/>
    <property type="evidence" value="ECO:0007669"/>
    <property type="project" value="InterPro"/>
</dbReference>
<protein>
    <submittedName>
        <fullName evidence="2">Cysteine hydrolase</fullName>
    </submittedName>
</protein>
<dbReference type="GO" id="GO:0008936">
    <property type="term" value="F:nicotinamidase activity"/>
    <property type="evidence" value="ECO:0007669"/>
    <property type="project" value="InterPro"/>
</dbReference>
<accession>A0A9D1FNN2</accession>
<organism evidence="2 3">
    <name type="scientific">Candidatus Merdivicinus excrementipullorum</name>
    <dbReference type="NCBI Taxonomy" id="2840867"/>
    <lineage>
        <taxon>Bacteria</taxon>
        <taxon>Bacillati</taxon>
        <taxon>Bacillota</taxon>
        <taxon>Clostridia</taxon>
        <taxon>Eubacteriales</taxon>
        <taxon>Oscillospiraceae</taxon>
        <taxon>Oscillospiraceae incertae sedis</taxon>
        <taxon>Candidatus Merdivicinus</taxon>
    </lineage>
</organism>
<dbReference type="InterPro" id="IPR044717">
    <property type="entry name" value="NIC1"/>
</dbReference>
<dbReference type="SUPFAM" id="SSF52499">
    <property type="entry name" value="Isochorismatase-like hydrolases"/>
    <property type="match status" value="1"/>
</dbReference>
<evidence type="ECO:0000259" key="1">
    <source>
        <dbReference type="Pfam" id="PF00857"/>
    </source>
</evidence>
<dbReference type="Pfam" id="PF00857">
    <property type="entry name" value="Isochorismatase"/>
    <property type="match status" value="1"/>
</dbReference>
<name>A0A9D1FNN2_9FIRM</name>